<organism evidence="2 3">
    <name type="scientific">Pararoseomonas baculiformis</name>
    <dbReference type="NCBI Taxonomy" id="2820812"/>
    <lineage>
        <taxon>Bacteria</taxon>
        <taxon>Pseudomonadati</taxon>
        <taxon>Pseudomonadota</taxon>
        <taxon>Alphaproteobacteria</taxon>
        <taxon>Acetobacterales</taxon>
        <taxon>Acetobacteraceae</taxon>
        <taxon>Pararoseomonas</taxon>
    </lineage>
</organism>
<feature type="domain" description="N-acetyltransferase" evidence="1">
    <location>
        <begin position="2"/>
        <end position="166"/>
    </location>
</feature>
<name>A0ABS4AAW6_9PROT</name>
<proteinExistence type="predicted"/>
<dbReference type="PROSITE" id="PS51186">
    <property type="entry name" value="GNAT"/>
    <property type="match status" value="1"/>
</dbReference>
<dbReference type="EMBL" id="JAGIZB010000004">
    <property type="protein sequence ID" value="MBP0444149.1"/>
    <property type="molecule type" value="Genomic_DNA"/>
</dbReference>
<gene>
    <name evidence="2" type="ORF">J8J14_05100</name>
</gene>
<dbReference type="PANTHER" id="PTHR43072">
    <property type="entry name" value="N-ACETYLTRANSFERASE"/>
    <property type="match status" value="1"/>
</dbReference>
<comment type="caution">
    <text evidence="2">The sequence shown here is derived from an EMBL/GenBank/DDBJ whole genome shotgun (WGS) entry which is preliminary data.</text>
</comment>
<accession>A0ABS4AAW6</accession>
<dbReference type="Proteomes" id="UP000681594">
    <property type="component" value="Unassembled WGS sequence"/>
</dbReference>
<sequence>MTTIRDSRPDDIPAITRIYAHWVEHGRASFELTPPGEAEMGARREAVLAGGYPHLAAVDGNGVLLGYAYASAYRPRPAYRHTVENSVYVAPGATRSGTGRALLEALIARCEAADFRLMVAVIGDSANRPSIRLHEQLGFRHAGVIPSIGWKHERWLDTVLMTRPLGPGDSTPPSRP</sequence>
<dbReference type="PANTHER" id="PTHR43072:SF8">
    <property type="entry name" value="ACYLTRANSFERASE FABY-RELATED"/>
    <property type="match status" value="1"/>
</dbReference>
<reference evidence="2 3" key="1">
    <citation type="submission" date="2021-03" db="EMBL/GenBank/DDBJ databases">
        <authorList>
            <person name="So Y."/>
        </authorList>
    </citation>
    <scope>NUCLEOTIDE SEQUENCE [LARGE SCALE GENOMIC DNA]</scope>
    <source>
        <strain evidence="2 3">SSH11</strain>
    </source>
</reference>
<keyword evidence="3" id="KW-1185">Reference proteome</keyword>
<dbReference type="RefSeq" id="WP_209378390.1">
    <property type="nucleotide sequence ID" value="NZ_JAGIZB010000004.1"/>
</dbReference>
<dbReference type="CDD" id="cd04301">
    <property type="entry name" value="NAT_SF"/>
    <property type="match status" value="1"/>
</dbReference>
<dbReference type="InterPro" id="IPR000182">
    <property type="entry name" value="GNAT_dom"/>
</dbReference>
<protein>
    <submittedName>
        <fullName evidence="2">N-acetyltransferase</fullName>
    </submittedName>
</protein>
<evidence type="ECO:0000313" key="3">
    <source>
        <dbReference type="Proteomes" id="UP000681594"/>
    </source>
</evidence>
<evidence type="ECO:0000313" key="2">
    <source>
        <dbReference type="EMBL" id="MBP0444149.1"/>
    </source>
</evidence>
<evidence type="ECO:0000259" key="1">
    <source>
        <dbReference type="PROSITE" id="PS51186"/>
    </source>
</evidence>
<dbReference type="SUPFAM" id="SSF55729">
    <property type="entry name" value="Acyl-CoA N-acyltransferases (Nat)"/>
    <property type="match status" value="1"/>
</dbReference>
<dbReference type="Pfam" id="PF00583">
    <property type="entry name" value="Acetyltransf_1"/>
    <property type="match status" value="1"/>
</dbReference>
<dbReference type="Gene3D" id="3.40.630.30">
    <property type="match status" value="1"/>
</dbReference>
<dbReference type="InterPro" id="IPR016181">
    <property type="entry name" value="Acyl_CoA_acyltransferase"/>
</dbReference>